<proteinExistence type="predicted"/>
<accession>A0A5E4PVG3</accession>
<dbReference type="AlphaFoldDB" id="A0A5E4PVG3"/>
<keyword evidence="2" id="KW-1185">Reference proteome</keyword>
<reference evidence="1 2" key="1">
    <citation type="submission" date="2017-07" db="EMBL/GenBank/DDBJ databases">
        <authorList>
            <person name="Talla V."/>
            <person name="Backstrom N."/>
        </authorList>
    </citation>
    <scope>NUCLEOTIDE SEQUENCE [LARGE SCALE GENOMIC DNA]</scope>
</reference>
<dbReference type="Proteomes" id="UP000324832">
    <property type="component" value="Unassembled WGS sequence"/>
</dbReference>
<gene>
    <name evidence="1" type="ORF">LSINAPIS_LOCUS2550</name>
</gene>
<organism evidence="1 2">
    <name type="scientific">Leptidea sinapis</name>
    <dbReference type="NCBI Taxonomy" id="189913"/>
    <lineage>
        <taxon>Eukaryota</taxon>
        <taxon>Metazoa</taxon>
        <taxon>Ecdysozoa</taxon>
        <taxon>Arthropoda</taxon>
        <taxon>Hexapoda</taxon>
        <taxon>Insecta</taxon>
        <taxon>Pterygota</taxon>
        <taxon>Neoptera</taxon>
        <taxon>Endopterygota</taxon>
        <taxon>Lepidoptera</taxon>
        <taxon>Glossata</taxon>
        <taxon>Ditrysia</taxon>
        <taxon>Papilionoidea</taxon>
        <taxon>Pieridae</taxon>
        <taxon>Dismorphiinae</taxon>
        <taxon>Leptidea</taxon>
    </lineage>
</organism>
<dbReference type="EMBL" id="FZQP02000548">
    <property type="protein sequence ID" value="VVC89422.1"/>
    <property type="molecule type" value="Genomic_DNA"/>
</dbReference>
<evidence type="ECO:0000313" key="2">
    <source>
        <dbReference type="Proteomes" id="UP000324832"/>
    </source>
</evidence>
<protein>
    <submittedName>
        <fullName evidence="1">Uncharacterized protein</fullName>
    </submittedName>
</protein>
<name>A0A5E4PVG3_9NEOP</name>
<sequence length="62" mass="7025">MTWVSSLDGYVAGEDYPAFEEVPKGLSFTCDDKIPGYYADPETMCQLQLPKKTYNRLSQINV</sequence>
<evidence type="ECO:0000313" key="1">
    <source>
        <dbReference type="EMBL" id="VVC89422.1"/>
    </source>
</evidence>